<feature type="domain" description="NAD(P)-binding" evidence="1">
    <location>
        <begin position="7"/>
        <end position="201"/>
    </location>
</feature>
<dbReference type="InterPro" id="IPR016040">
    <property type="entry name" value="NAD(P)-bd_dom"/>
</dbReference>
<evidence type="ECO:0000259" key="1">
    <source>
        <dbReference type="Pfam" id="PF13460"/>
    </source>
</evidence>
<reference evidence="2 3" key="1">
    <citation type="submission" date="2022-11" db="EMBL/GenBank/DDBJ databases">
        <title>Minimal conservation of predation-associated metabolite biosynthetic gene clusters underscores biosynthetic potential of Myxococcota including descriptions for ten novel species: Archangium lansinium sp. nov., Myxococcus landrumus sp. nov., Nannocystis bai.</title>
        <authorList>
            <person name="Ahearne A."/>
            <person name="Stevens C."/>
            <person name="Dowd S."/>
        </authorList>
    </citation>
    <scope>NUCLEOTIDE SEQUENCE [LARGE SCALE GENOMIC DNA]</scope>
    <source>
        <strain evidence="2 3">NCELM</strain>
    </source>
</reference>
<dbReference type="Pfam" id="PF13460">
    <property type="entry name" value="NAD_binding_10"/>
    <property type="match status" value="1"/>
</dbReference>
<evidence type="ECO:0000313" key="2">
    <source>
        <dbReference type="EMBL" id="MDC0672523.1"/>
    </source>
</evidence>
<dbReference type="InterPro" id="IPR051606">
    <property type="entry name" value="Polyketide_Oxido-like"/>
</dbReference>
<protein>
    <submittedName>
        <fullName evidence="2">SDR family oxidoreductase</fullName>
    </submittedName>
</protein>
<comment type="caution">
    <text evidence="2">The sequence shown here is derived from an EMBL/GenBank/DDBJ whole genome shotgun (WGS) entry which is preliminary data.</text>
</comment>
<name>A0ABT5BEF6_9BACT</name>
<dbReference type="Gene3D" id="3.40.50.720">
    <property type="entry name" value="NAD(P)-binding Rossmann-like Domain"/>
    <property type="match status" value="1"/>
</dbReference>
<dbReference type="RefSeq" id="WP_272004335.1">
    <property type="nucleotide sequence ID" value="NZ_JAQNDN010000019.1"/>
</dbReference>
<dbReference type="EMBL" id="JAQNDN010000019">
    <property type="protein sequence ID" value="MDC0672523.1"/>
    <property type="molecule type" value="Genomic_DNA"/>
</dbReference>
<gene>
    <name evidence="2" type="ORF">POL58_32535</name>
</gene>
<dbReference type="SUPFAM" id="SSF51735">
    <property type="entry name" value="NAD(P)-binding Rossmann-fold domains"/>
    <property type="match status" value="1"/>
</dbReference>
<accession>A0ABT5BEF6</accession>
<proteinExistence type="predicted"/>
<sequence length="227" mass="23908">MKILIMGATGGSGRAAAERLVAEGHEVTAFSRRGVAVAPGVRVVSGDAMNPADVARAVAGHDAVIVTLGITENPLRVRLFGPRHTPAAVRSVGTRNVIAAMQAHGVRRLVVQTTFGVGATRDRLGWLDALFFALLLKPQIADTEVQNREVIESGLEWVIAQPVHLTDDADDDMPFASAAGETGRLKVSRRSVARFLARAATSAEFVGREVALSRPVAPVSAPARLPG</sequence>
<dbReference type="Proteomes" id="UP001217838">
    <property type="component" value="Unassembled WGS sequence"/>
</dbReference>
<dbReference type="InterPro" id="IPR036291">
    <property type="entry name" value="NAD(P)-bd_dom_sf"/>
</dbReference>
<evidence type="ECO:0000313" key="3">
    <source>
        <dbReference type="Proteomes" id="UP001217838"/>
    </source>
</evidence>
<keyword evidence="3" id="KW-1185">Reference proteome</keyword>
<dbReference type="PANTHER" id="PTHR43355">
    <property type="entry name" value="FLAVIN REDUCTASE (NADPH)"/>
    <property type="match status" value="1"/>
</dbReference>
<organism evidence="2 3">
    <name type="scientific">Nannocystis radixulma</name>
    <dbReference type="NCBI Taxonomy" id="2995305"/>
    <lineage>
        <taxon>Bacteria</taxon>
        <taxon>Pseudomonadati</taxon>
        <taxon>Myxococcota</taxon>
        <taxon>Polyangia</taxon>
        <taxon>Nannocystales</taxon>
        <taxon>Nannocystaceae</taxon>
        <taxon>Nannocystis</taxon>
    </lineage>
</organism>
<dbReference type="PANTHER" id="PTHR43355:SF2">
    <property type="entry name" value="FLAVIN REDUCTASE (NADPH)"/>
    <property type="match status" value="1"/>
</dbReference>